<keyword evidence="3" id="KW-1185">Reference proteome</keyword>
<reference evidence="1 3" key="1">
    <citation type="submission" date="2019-05" db="EMBL/GenBank/DDBJ databases">
        <title>Mikania micrantha, genome provides insights into the molecular mechanism of rapid growth.</title>
        <authorList>
            <person name="Liu B."/>
        </authorList>
    </citation>
    <scope>NUCLEOTIDE SEQUENCE [LARGE SCALE GENOMIC DNA]</scope>
    <source>
        <strain evidence="1">NLD-2019</strain>
        <tissue evidence="1">Leaf</tissue>
    </source>
</reference>
<sequence length="134" mass="15100">MIGADLRGIQPGFITETSPEFKTSREPTGFSGSEHLGVKRWQDIGRMRDGRQCRRDSKPVAPSSFLCSHDRTPTHLYVSCVVARTSEMAEMISSLSLAMRLPVFAGRRRSMRSQLFVFIPVVRTHLVFLEAARC</sequence>
<gene>
    <name evidence="2" type="ORF">E3N88_40182</name>
    <name evidence="1" type="ORF">E3N88_43961</name>
</gene>
<dbReference type="EMBL" id="SZYD01001523">
    <property type="protein sequence ID" value="KAD0624553.1"/>
    <property type="molecule type" value="Genomic_DNA"/>
</dbReference>
<name>A0A5N6LFN7_9ASTR</name>
<accession>A0A5N6LFN7</accession>
<evidence type="ECO:0000313" key="2">
    <source>
        <dbReference type="EMBL" id="KAD2393205.1"/>
    </source>
</evidence>
<dbReference type="Proteomes" id="UP000326396">
    <property type="component" value="Linkage Group LG9"/>
</dbReference>
<protein>
    <submittedName>
        <fullName evidence="1">Uncharacterized protein</fullName>
    </submittedName>
</protein>
<organism evidence="1 3">
    <name type="scientific">Mikania micrantha</name>
    <name type="common">bitter vine</name>
    <dbReference type="NCBI Taxonomy" id="192012"/>
    <lineage>
        <taxon>Eukaryota</taxon>
        <taxon>Viridiplantae</taxon>
        <taxon>Streptophyta</taxon>
        <taxon>Embryophyta</taxon>
        <taxon>Tracheophyta</taxon>
        <taxon>Spermatophyta</taxon>
        <taxon>Magnoliopsida</taxon>
        <taxon>eudicotyledons</taxon>
        <taxon>Gunneridae</taxon>
        <taxon>Pentapetalae</taxon>
        <taxon>asterids</taxon>
        <taxon>campanulids</taxon>
        <taxon>Asterales</taxon>
        <taxon>Asteraceae</taxon>
        <taxon>Asteroideae</taxon>
        <taxon>Heliantheae alliance</taxon>
        <taxon>Eupatorieae</taxon>
        <taxon>Mikania</taxon>
    </lineage>
</organism>
<dbReference type="EMBL" id="SZYD01000019">
    <property type="protein sequence ID" value="KAD2393205.1"/>
    <property type="molecule type" value="Genomic_DNA"/>
</dbReference>
<comment type="caution">
    <text evidence="1">The sequence shown here is derived from an EMBL/GenBank/DDBJ whole genome shotgun (WGS) entry which is preliminary data.</text>
</comment>
<proteinExistence type="predicted"/>
<evidence type="ECO:0000313" key="1">
    <source>
        <dbReference type="EMBL" id="KAD0624553.1"/>
    </source>
</evidence>
<dbReference type="AlphaFoldDB" id="A0A5N6LFN7"/>
<evidence type="ECO:0000313" key="3">
    <source>
        <dbReference type="Proteomes" id="UP000326396"/>
    </source>
</evidence>